<organism evidence="1">
    <name type="scientific">Roseihalotalea indica</name>
    <dbReference type="NCBI Taxonomy" id="2867963"/>
    <lineage>
        <taxon>Bacteria</taxon>
        <taxon>Pseudomonadati</taxon>
        <taxon>Bacteroidota</taxon>
        <taxon>Cytophagia</taxon>
        <taxon>Cytophagales</taxon>
        <taxon>Catalimonadaceae</taxon>
        <taxon>Roseihalotalea</taxon>
    </lineage>
</organism>
<name>A0AA49JH39_9BACT</name>
<protein>
    <submittedName>
        <fullName evidence="1">Uncharacterized protein</fullName>
    </submittedName>
</protein>
<gene>
    <name evidence="1" type="ORF">K4G66_02600</name>
</gene>
<evidence type="ECO:0000313" key="1">
    <source>
        <dbReference type="EMBL" id="WKN37600.1"/>
    </source>
</evidence>
<dbReference type="EMBL" id="CP120682">
    <property type="protein sequence ID" value="WKN37600.1"/>
    <property type="molecule type" value="Genomic_DNA"/>
</dbReference>
<dbReference type="AlphaFoldDB" id="A0AA49JH39"/>
<proteinExistence type="predicted"/>
<reference evidence="1" key="2">
    <citation type="journal article" date="2024" name="Antonie Van Leeuwenhoek">
        <title>Roseihalotalea indica gen. nov., sp. nov., a halophilic Bacteroidetes from mesopelagic Southwest Indian Ocean with higher carbohydrate metabolic potential.</title>
        <authorList>
            <person name="Chen B."/>
            <person name="Zhang M."/>
            <person name="Lin D."/>
            <person name="Ye J."/>
            <person name="Tang K."/>
        </authorList>
    </citation>
    <scope>NUCLEOTIDE SEQUENCE</scope>
    <source>
        <strain evidence="1">TK19036</strain>
    </source>
</reference>
<sequence length="140" mass="15654">MKQVLLFLLLAFGITYKASAQFGVSYYQSDLSFASFHYTFAERLTAELRLSTSTFLYDLSPEIVATYQFIHKPTHAVYAGAGGRFNLYPGIVFPLGLQVSPFEKLRNFAFSTELAIIGVVEGDAVLRGALGIRYYFVKPE</sequence>
<accession>A0AA49JH39</accession>
<reference evidence="1" key="1">
    <citation type="journal article" date="2023" name="Comput. Struct. Biotechnol. J.">
        <title>Discovery of a novel marine Bacteroidetes with a rich repertoire of carbohydrate-active enzymes.</title>
        <authorList>
            <person name="Chen B."/>
            <person name="Liu G."/>
            <person name="Chen Q."/>
            <person name="Wang H."/>
            <person name="Liu L."/>
            <person name="Tang K."/>
        </authorList>
    </citation>
    <scope>NUCLEOTIDE SEQUENCE</scope>
    <source>
        <strain evidence="1">TK19036</strain>
    </source>
</reference>